<evidence type="ECO:0000256" key="4">
    <source>
        <dbReference type="ARBA" id="ARBA00023235"/>
    </source>
</evidence>
<dbReference type="SUPFAM" id="SSF52096">
    <property type="entry name" value="ClpP/crotonase"/>
    <property type="match status" value="1"/>
</dbReference>
<dbReference type="CDD" id="cd06558">
    <property type="entry name" value="crotonase-like"/>
    <property type="match status" value="1"/>
</dbReference>
<dbReference type="EMBL" id="PJRP01000004">
    <property type="protein sequence ID" value="PLQ00244.1"/>
    <property type="molecule type" value="Genomic_DNA"/>
</dbReference>
<proteinExistence type="inferred from homology"/>
<evidence type="ECO:0000313" key="5">
    <source>
        <dbReference type="EMBL" id="PLQ00244.1"/>
    </source>
</evidence>
<organism evidence="5 6">
    <name type="scientific">Cupriavidus pauculus</name>
    <dbReference type="NCBI Taxonomy" id="82633"/>
    <lineage>
        <taxon>Bacteria</taxon>
        <taxon>Pseudomonadati</taxon>
        <taxon>Pseudomonadota</taxon>
        <taxon>Betaproteobacteria</taxon>
        <taxon>Burkholderiales</taxon>
        <taxon>Burkholderiaceae</taxon>
        <taxon>Cupriavidus</taxon>
    </lineage>
</organism>
<keyword evidence="4" id="KW-0413">Isomerase</keyword>
<keyword evidence="3" id="KW-0576">Peroxisome</keyword>
<evidence type="ECO:0000313" key="6">
    <source>
        <dbReference type="Proteomes" id="UP000234341"/>
    </source>
</evidence>
<dbReference type="InterPro" id="IPR029045">
    <property type="entry name" value="ClpP/crotonase-like_dom_sf"/>
</dbReference>
<evidence type="ECO:0000256" key="3">
    <source>
        <dbReference type="ARBA" id="ARBA00023140"/>
    </source>
</evidence>
<dbReference type="Gene3D" id="3.90.226.10">
    <property type="entry name" value="2-enoyl-CoA Hydratase, Chain A, domain 1"/>
    <property type="match status" value="1"/>
</dbReference>
<dbReference type="PANTHER" id="PTHR43684:SF1">
    <property type="entry name" value="ENOYL-COA DELTA ISOMERASE 2"/>
    <property type="match status" value="1"/>
</dbReference>
<dbReference type="RefSeq" id="WP_101681615.1">
    <property type="nucleotide sequence ID" value="NZ_PJRP01000004.1"/>
</dbReference>
<dbReference type="PANTHER" id="PTHR43684">
    <property type="match status" value="1"/>
</dbReference>
<dbReference type="Gene3D" id="1.10.12.10">
    <property type="entry name" value="Lyase 2-enoyl-coa Hydratase, Chain A, domain 2"/>
    <property type="match status" value="1"/>
</dbReference>
<dbReference type="STRING" id="82633.GCA_000974605_05304"/>
<reference evidence="5 6" key="1">
    <citation type="submission" date="2017-12" db="EMBL/GenBank/DDBJ databases">
        <title>Genome sequence of the active heterotrophic nitrifier-denitrifier, Cupriavidus pauculus UM1.</title>
        <authorList>
            <person name="Putonti C."/>
            <person name="Castignetti D."/>
        </authorList>
    </citation>
    <scope>NUCLEOTIDE SEQUENCE [LARGE SCALE GENOMIC DNA]</scope>
    <source>
        <strain evidence="5 6">UM1</strain>
    </source>
</reference>
<comment type="caution">
    <text evidence="5">The sequence shown here is derived from an EMBL/GenBank/DDBJ whole genome shotgun (WGS) entry which is preliminary data.</text>
</comment>
<gene>
    <name evidence="5" type="ORF">CYJ10_11310</name>
</gene>
<evidence type="ECO:0000256" key="2">
    <source>
        <dbReference type="ARBA" id="ARBA00005254"/>
    </source>
</evidence>
<evidence type="ECO:0000256" key="1">
    <source>
        <dbReference type="ARBA" id="ARBA00004275"/>
    </source>
</evidence>
<dbReference type="InterPro" id="IPR051053">
    <property type="entry name" value="ECH/Chromodomain_protein"/>
</dbReference>
<comment type="similarity">
    <text evidence="2">Belongs to the enoyl-CoA hydratase/isomerase family.</text>
</comment>
<sequence length="258" mass="27869">MTPEIHVDLTDGVLTITLARPDKKNALTNEMYGTLADTIEKAEHDGDVRVVLVQGDGDMFTAGNDVGEFAAIAVGKGPSERHVHRFLHALAKATVPIVAAVHGKAVGMGTTMLLHCDYVLLAQDAQLITPFVNLALVPEAASSYLLPLRIGHARAFEMFAMGDPLDAQTAVAWGMANKVCANDQLRIEARQMAERIAAKPAGSLSAMKALMRQAEMLVTQMDTESAKFQERLTSAEAREAFAAFAEKRKPDFSKVSQH</sequence>
<dbReference type="Proteomes" id="UP000234341">
    <property type="component" value="Unassembled WGS sequence"/>
</dbReference>
<accession>A0A2N5CDF7</accession>
<protein>
    <submittedName>
        <fullName evidence="5">Enoyl-CoA hydratase</fullName>
    </submittedName>
</protein>
<dbReference type="AlphaFoldDB" id="A0A2N5CDF7"/>
<dbReference type="InterPro" id="IPR001753">
    <property type="entry name" value="Enoyl-CoA_hydra/iso"/>
</dbReference>
<dbReference type="GO" id="GO:0004165">
    <property type="term" value="F:delta(3)-delta(2)-enoyl-CoA isomerase activity"/>
    <property type="evidence" value="ECO:0007669"/>
    <property type="project" value="UniProtKB-ARBA"/>
</dbReference>
<dbReference type="InterPro" id="IPR014748">
    <property type="entry name" value="Enoyl-CoA_hydra_C"/>
</dbReference>
<name>A0A2N5CDF7_9BURK</name>
<comment type="subcellular location">
    <subcellularLocation>
        <location evidence="1">Peroxisome</location>
    </subcellularLocation>
</comment>
<dbReference type="Pfam" id="PF00378">
    <property type="entry name" value="ECH_1"/>
    <property type="match status" value="1"/>
</dbReference>
<dbReference type="OrthoDB" id="9797151at2"/>